<evidence type="ECO:0000256" key="3">
    <source>
        <dbReference type="ARBA" id="ARBA00023315"/>
    </source>
</evidence>
<accession>A0A255GNL9</accession>
<dbReference type="GO" id="GO:0030649">
    <property type="term" value="P:aminoglycoside antibiotic catabolic process"/>
    <property type="evidence" value="ECO:0007669"/>
    <property type="project" value="TreeGrafter"/>
</dbReference>
<gene>
    <name evidence="5" type="ORF">CGZ94_08400</name>
</gene>
<dbReference type="Proteomes" id="UP000215896">
    <property type="component" value="Unassembled WGS sequence"/>
</dbReference>
<comment type="similarity">
    <text evidence="1 4">Belongs to the acetyltransferase Eis family.</text>
</comment>
<dbReference type="InterPro" id="IPR022902">
    <property type="entry name" value="NAcTrfase_Eis"/>
</dbReference>
<dbReference type="Gene3D" id="3.30.1050.10">
    <property type="entry name" value="SCP2 sterol-binding domain"/>
    <property type="match status" value="1"/>
</dbReference>
<dbReference type="SUPFAM" id="SSF55729">
    <property type="entry name" value="Acyl-CoA N-acyltransferases (Nat)"/>
    <property type="match status" value="1"/>
</dbReference>
<proteinExistence type="inferred from homology"/>
<dbReference type="PANTHER" id="PTHR37817:SF1">
    <property type="entry name" value="N-ACETYLTRANSFERASE EIS"/>
    <property type="match status" value="1"/>
</dbReference>
<organism evidence="5 6">
    <name type="scientific">Enemella evansiae</name>
    <dbReference type="NCBI Taxonomy" id="2016499"/>
    <lineage>
        <taxon>Bacteria</taxon>
        <taxon>Bacillati</taxon>
        <taxon>Actinomycetota</taxon>
        <taxon>Actinomycetes</taxon>
        <taxon>Propionibacteriales</taxon>
        <taxon>Propionibacteriaceae</taxon>
        <taxon>Enemella</taxon>
    </lineage>
</organism>
<dbReference type="RefSeq" id="WP_094360832.1">
    <property type="nucleotide sequence ID" value="NZ_NMVK01000037.1"/>
</dbReference>
<dbReference type="EMBL" id="NMVO01000012">
    <property type="protein sequence ID" value="OYO14594.1"/>
    <property type="molecule type" value="Genomic_DNA"/>
</dbReference>
<dbReference type="InterPro" id="IPR036527">
    <property type="entry name" value="SCP2_sterol-bd_dom_sf"/>
</dbReference>
<protein>
    <submittedName>
        <fullName evidence="5">GNAT family N-acetyltransferase</fullName>
    </submittedName>
</protein>
<feature type="active site" description="Proton donor" evidence="4">
    <location>
        <position position="142"/>
    </location>
</feature>
<feature type="binding site" evidence="4">
    <location>
        <begin position="137"/>
        <end position="138"/>
    </location>
    <ligand>
        <name>acetyl-CoA</name>
        <dbReference type="ChEBI" id="CHEBI:57288"/>
    </ligand>
</feature>
<evidence type="ECO:0000256" key="4">
    <source>
        <dbReference type="HAMAP-Rule" id="MF_01812"/>
    </source>
</evidence>
<name>A0A255GNL9_9ACTN</name>
<dbReference type="SUPFAM" id="SSF55718">
    <property type="entry name" value="SCP-like"/>
    <property type="match status" value="1"/>
</dbReference>
<dbReference type="InterPro" id="IPR041380">
    <property type="entry name" value="Acetyltransf_17"/>
</dbReference>
<accession>A0A4V3CFF4</accession>
<feature type="binding site" evidence="4">
    <location>
        <begin position="101"/>
        <end position="103"/>
    </location>
    <ligand>
        <name>acetyl-CoA</name>
        <dbReference type="ChEBI" id="CHEBI:57288"/>
    </ligand>
</feature>
<dbReference type="InterPro" id="IPR051554">
    <property type="entry name" value="Acetyltransferase_Eis"/>
</dbReference>
<evidence type="ECO:0000256" key="2">
    <source>
        <dbReference type="ARBA" id="ARBA00022679"/>
    </source>
</evidence>
<dbReference type="Gene3D" id="3.40.630.30">
    <property type="match status" value="2"/>
</dbReference>
<dbReference type="OrthoDB" id="8399956at2"/>
<feature type="active site" description="Proton acceptor; via carboxylate" evidence="4">
    <location>
        <position position="425"/>
    </location>
</feature>
<dbReference type="AlphaFoldDB" id="A0A255GNL9"/>
<reference evidence="5 6" key="1">
    <citation type="submission" date="2017-07" db="EMBL/GenBank/DDBJ databases">
        <title>Draft whole genome sequences of clinical Proprionibacteriaceae strains.</title>
        <authorList>
            <person name="Bernier A.-M."/>
            <person name="Bernard K."/>
            <person name="Domingo M.-C."/>
        </authorList>
    </citation>
    <scope>NUCLEOTIDE SEQUENCE [LARGE SCALE GENOMIC DNA]</scope>
    <source>
        <strain evidence="5 6">NML 030167</strain>
    </source>
</reference>
<dbReference type="Pfam" id="PF13527">
    <property type="entry name" value="Acetyltransf_9"/>
    <property type="match status" value="1"/>
</dbReference>
<dbReference type="InterPro" id="IPR025559">
    <property type="entry name" value="Eis_dom"/>
</dbReference>
<dbReference type="Pfam" id="PF17668">
    <property type="entry name" value="Acetyltransf_17"/>
    <property type="match status" value="1"/>
</dbReference>
<dbReference type="InterPro" id="IPR000182">
    <property type="entry name" value="GNAT_dom"/>
</dbReference>
<dbReference type="PROSITE" id="PS51186">
    <property type="entry name" value="GNAT"/>
    <property type="match status" value="1"/>
</dbReference>
<dbReference type="GO" id="GO:0034069">
    <property type="term" value="F:aminoglycoside N-acetyltransferase activity"/>
    <property type="evidence" value="ECO:0007669"/>
    <property type="project" value="TreeGrafter"/>
</dbReference>
<comment type="caution">
    <text evidence="5">The sequence shown here is derived from an EMBL/GenBank/DDBJ whole genome shotgun (WGS) entry which is preliminary data.</text>
</comment>
<feature type="binding site" evidence="4">
    <location>
        <begin position="109"/>
        <end position="114"/>
    </location>
    <ligand>
        <name>acetyl-CoA</name>
        <dbReference type="ChEBI" id="CHEBI:57288"/>
    </ligand>
</feature>
<dbReference type="InterPro" id="IPR016181">
    <property type="entry name" value="Acyl_CoA_acyltransferase"/>
</dbReference>
<keyword evidence="6" id="KW-1185">Reference proteome</keyword>
<evidence type="ECO:0000256" key="1">
    <source>
        <dbReference type="ARBA" id="ARBA00009213"/>
    </source>
</evidence>
<comment type="subunit">
    <text evidence="4">Homohexamer; trimer of dimers.</text>
</comment>
<evidence type="ECO:0000313" key="5">
    <source>
        <dbReference type="EMBL" id="OYO14594.1"/>
    </source>
</evidence>
<keyword evidence="2 4" id="KW-0808">Transferase</keyword>
<evidence type="ECO:0000313" key="6">
    <source>
        <dbReference type="Proteomes" id="UP000215896"/>
    </source>
</evidence>
<keyword evidence="3 4" id="KW-0012">Acyltransferase</keyword>
<dbReference type="HAMAP" id="MF_01812">
    <property type="entry name" value="Eis"/>
    <property type="match status" value="1"/>
</dbReference>
<dbReference type="PANTHER" id="PTHR37817">
    <property type="entry name" value="N-ACETYLTRANSFERASE EIS"/>
    <property type="match status" value="1"/>
</dbReference>
<sequence length="425" mass="47318">MELEHRTFRTTSDQIEDNPEFRDWWQAVHLGFHQGLAQNETIEWTLRQSVADNWQLRGVYDTDLPAEALSGDVPIGTFVSFEKTLNVGAGKLLPIHLISEVTVRPTHRRRGILRTMMTEDLTGARDAGHSLAALTATEATIYGRFGFGPATYLQRIRVDTGQDFQLRHSTTGRVELTDQETMGRVAPEIYARFHERVYGSIGRKHLYAEERAGLFDHNEEKRNRKVRNSLHFDEQGRPDGFVSYSVNDTESGKITINVLDLCAVGGQAELALWEFLGAIDLVQQVTWREAPVDHSLKWALVNQRGYHEESMSDRLWLRVLDPIGALQGRAYACGDLGLTMQIDDRMGLADGRFQVSVSGGEATVTATDAEPDVQLGAEELASLYLGGVDPGALAVAGRVRGDEEAIGRLRSLFAGFGSPWTNTMF</sequence>
<dbReference type="Pfam" id="PF13530">
    <property type="entry name" value="SCP2_2"/>
    <property type="match status" value="1"/>
</dbReference>